<protein>
    <submittedName>
        <fullName evidence="3">Nucleoside hydrolase</fullName>
    </submittedName>
</protein>
<keyword evidence="4" id="KW-1185">Reference proteome</keyword>
<feature type="signal peptide" evidence="1">
    <location>
        <begin position="1"/>
        <end position="22"/>
    </location>
</feature>
<dbReference type="Proteomes" id="UP000256708">
    <property type="component" value="Unassembled WGS sequence"/>
</dbReference>
<reference evidence="4" key="1">
    <citation type="submission" date="2018-08" db="EMBL/GenBank/DDBJ databases">
        <authorList>
            <person name="Liu Z.-W."/>
            <person name="Du Z.-J."/>
        </authorList>
    </citation>
    <scope>NUCLEOTIDE SEQUENCE [LARGE SCALE GENOMIC DNA]</scope>
    <source>
        <strain evidence="4">H4X</strain>
    </source>
</reference>
<feature type="domain" description="Inosine/uridine-preferring nucleoside hydrolase" evidence="2">
    <location>
        <begin position="28"/>
        <end position="286"/>
    </location>
</feature>
<keyword evidence="3" id="KW-0378">Hydrolase</keyword>
<comment type="caution">
    <text evidence="3">The sequence shown here is derived from an EMBL/GenBank/DDBJ whole genome shotgun (WGS) entry which is preliminary data.</text>
</comment>
<evidence type="ECO:0000256" key="1">
    <source>
        <dbReference type="SAM" id="SignalP"/>
    </source>
</evidence>
<organism evidence="3 4">
    <name type="scientific">Pontibacter diazotrophicus</name>
    <dbReference type="NCBI Taxonomy" id="1400979"/>
    <lineage>
        <taxon>Bacteria</taxon>
        <taxon>Pseudomonadati</taxon>
        <taxon>Bacteroidota</taxon>
        <taxon>Cytophagia</taxon>
        <taxon>Cytophagales</taxon>
        <taxon>Hymenobacteraceae</taxon>
        <taxon>Pontibacter</taxon>
    </lineage>
</organism>
<dbReference type="OrthoDB" id="128573at2"/>
<dbReference type="Gene3D" id="3.90.245.10">
    <property type="entry name" value="Ribonucleoside hydrolase-like"/>
    <property type="match status" value="1"/>
</dbReference>
<accession>A0A3D8LA20</accession>
<name>A0A3D8LA20_9BACT</name>
<keyword evidence="1" id="KW-0732">Signal</keyword>
<evidence type="ECO:0000313" key="4">
    <source>
        <dbReference type="Proteomes" id="UP000256708"/>
    </source>
</evidence>
<dbReference type="Pfam" id="PF01156">
    <property type="entry name" value="IU_nuc_hydro"/>
    <property type="match status" value="1"/>
</dbReference>
<dbReference type="PANTHER" id="PTHR43264:SF1">
    <property type="entry name" value="INOSINE_URIDINE-PREFERRING NUCLEOSIDE HYDROLASE DOMAIN-CONTAINING PROTEIN"/>
    <property type="match status" value="1"/>
</dbReference>
<dbReference type="AlphaFoldDB" id="A0A3D8LA20"/>
<evidence type="ECO:0000259" key="2">
    <source>
        <dbReference type="Pfam" id="PF01156"/>
    </source>
</evidence>
<evidence type="ECO:0000313" key="3">
    <source>
        <dbReference type="EMBL" id="RDV14228.1"/>
    </source>
</evidence>
<gene>
    <name evidence="3" type="ORF">DXT99_15665</name>
</gene>
<feature type="chain" id="PRO_5017656384" evidence="1">
    <location>
        <begin position="23"/>
        <end position="325"/>
    </location>
</feature>
<dbReference type="InterPro" id="IPR001910">
    <property type="entry name" value="Inosine/uridine_hydrolase_dom"/>
</dbReference>
<sequence>MKKILRLLFIMTISTATTVVYAQSPVKVIFDTDIDSDVDDVGALAMLHTFADHNAVEILGIIVTSEDKYAPMCTDAINHYFGRPDIPIGALKGFPLRDNSKYTRQLSQEFPHSLTSYDEAEDATALYRKLLSSQPDSSVVIITVGHLTNLQNLIESKPDQHSKLSGLDLIKKKVKLWSCMGGVYPEGKEANFYRPDPASTKTSVEKWPGQVVFAGWEIGDKIITGGEYLQKSLPKESPVWRAYQLYNNFEGRQSWDQASVLYAISNSNDYWDLNKDGYVVVAADGSNKWMPGKNDKQAYLVEKMNPAEVAKVIDALMTGKYSSKF</sequence>
<dbReference type="InterPro" id="IPR036452">
    <property type="entry name" value="Ribo_hydro-like"/>
</dbReference>
<dbReference type="GO" id="GO:0016799">
    <property type="term" value="F:hydrolase activity, hydrolyzing N-glycosyl compounds"/>
    <property type="evidence" value="ECO:0007669"/>
    <property type="project" value="InterPro"/>
</dbReference>
<dbReference type="RefSeq" id="WP_115566519.1">
    <property type="nucleotide sequence ID" value="NZ_QRGR01000017.1"/>
</dbReference>
<proteinExistence type="predicted"/>
<dbReference type="PANTHER" id="PTHR43264">
    <property type="match status" value="1"/>
</dbReference>
<dbReference type="EMBL" id="QRGR01000017">
    <property type="protein sequence ID" value="RDV14228.1"/>
    <property type="molecule type" value="Genomic_DNA"/>
</dbReference>
<dbReference type="SUPFAM" id="SSF53590">
    <property type="entry name" value="Nucleoside hydrolase"/>
    <property type="match status" value="1"/>
</dbReference>